<evidence type="ECO:0000256" key="1">
    <source>
        <dbReference type="ARBA" id="ARBA00004651"/>
    </source>
</evidence>
<feature type="transmembrane region" description="Helical" evidence="9">
    <location>
        <begin position="154"/>
        <end position="174"/>
    </location>
</feature>
<dbReference type="NCBIfam" id="TIGR00710">
    <property type="entry name" value="efflux_Bcr_CflA"/>
    <property type="match status" value="1"/>
</dbReference>
<dbReference type="Gene3D" id="1.20.1720.10">
    <property type="entry name" value="Multidrug resistance protein D"/>
    <property type="match status" value="1"/>
</dbReference>
<evidence type="ECO:0000313" key="12">
    <source>
        <dbReference type="Proteomes" id="UP000440096"/>
    </source>
</evidence>
<feature type="transmembrane region" description="Helical" evidence="9">
    <location>
        <begin position="41"/>
        <end position="58"/>
    </location>
</feature>
<name>A0A6N7Z054_9PSEU</name>
<feature type="transmembrane region" description="Helical" evidence="9">
    <location>
        <begin position="91"/>
        <end position="112"/>
    </location>
</feature>
<dbReference type="EMBL" id="WMBA01000002">
    <property type="protein sequence ID" value="MTD52784.1"/>
    <property type="molecule type" value="Genomic_DNA"/>
</dbReference>
<keyword evidence="12" id="KW-1185">Reference proteome</keyword>
<protein>
    <submittedName>
        <fullName evidence="11">Bcr/CflA family efflux MFS transporter</fullName>
    </submittedName>
</protein>
<evidence type="ECO:0000256" key="5">
    <source>
        <dbReference type="ARBA" id="ARBA00022475"/>
    </source>
</evidence>
<reference evidence="11 12" key="1">
    <citation type="submission" date="2019-11" db="EMBL/GenBank/DDBJ databases">
        <title>Draft genome of Amycolatopsis RM579.</title>
        <authorList>
            <person name="Duangmal K."/>
            <person name="Mingma R."/>
        </authorList>
    </citation>
    <scope>NUCLEOTIDE SEQUENCE [LARGE SCALE GENOMIC DNA]</scope>
    <source>
        <strain evidence="11 12">RM579</strain>
    </source>
</reference>
<dbReference type="FunFam" id="1.20.1720.10:FF:000005">
    <property type="entry name" value="Bcr/CflA family efflux transporter"/>
    <property type="match status" value="1"/>
</dbReference>
<dbReference type="PROSITE" id="PS50850">
    <property type="entry name" value="MFS"/>
    <property type="match status" value="1"/>
</dbReference>
<keyword evidence="7 9" id="KW-1133">Transmembrane helix</keyword>
<evidence type="ECO:0000256" key="4">
    <source>
        <dbReference type="ARBA" id="ARBA00022448"/>
    </source>
</evidence>
<feature type="transmembrane region" description="Helical" evidence="9">
    <location>
        <begin position="356"/>
        <end position="377"/>
    </location>
</feature>
<comment type="caution">
    <text evidence="11">The sequence shown here is derived from an EMBL/GenBank/DDBJ whole genome shotgun (WGS) entry which is preliminary data.</text>
</comment>
<dbReference type="InterPro" id="IPR001958">
    <property type="entry name" value="Tet-R_TetA/multi-R_MdtG-like"/>
</dbReference>
<dbReference type="InterPro" id="IPR005829">
    <property type="entry name" value="Sugar_transporter_CS"/>
</dbReference>
<dbReference type="PANTHER" id="PTHR23502">
    <property type="entry name" value="MAJOR FACILITATOR SUPERFAMILY"/>
    <property type="match status" value="1"/>
</dbReference>
<dbReference type="SUPFAM" id="SSF103473">
    <property type="entry name" value="MFS general substrate transporter"/>
    <property type="match status" value="1"/>
</dbReference>
<dbReference type="GO" id="GO:1990961">
    <property type="term" value="P:xenobiotic detoxification by transmembrane export across the plasma membrane"/>
    <property type="evidence" value="ECO:0007669"/>
    <property type="project" value="InterPro"/>
</dbReference>
<proteinExistence type="inferred from homology"/>
<keyword evidence="6 9" id="KW-0812">Transmembrane</keyword>
<dbReference type="Proteomes" id="UP000440096">
    <property type="component" value="Unassembled WGS sequence"/>
</dbReference>
<evidence type="ECO:0000256" key="6">
    <source>
        <dbReference type="ARBA" id="ARBA00022692"/>
    </source>
</evidence>
<dbReference type="Pfam" id="PF07690">
    <property type="entry name" value="MFS_1"/>
    <property type="match status" value="1"/>
</dbReference>
<keyword evidence="5" id="KW-1003">Cell membrane</keyword>
<sequence length="392" mass="39700">MVILGGLTAFAPLSIDMYLPALPAMTGELHAAEATLQLTLTGFIIGLALGQLVLGPISDSAGRRKPLLAGLALYAVTSLLCAVSPSVELLIAARALQALGAAAGIVIARAVIRDLYSGTAMTRFFSMMMLVSGLGPVLAPVLGGQVLRVTSWRGVFVVLAVLGTVLLLATVFGLPESLPRERRSPNRLGATLRTYGRLLADRAFLGNALAGGLIFAALFAYISASSFVLQGVYGLNPQVYGLVFGANGVGIILAGQLNARLVGRFRERTLLVTGLSTATAGGLGVLAATLFTLPLFALLIPLLVLVSSVGVVMPNAASLGLAGHARSAGAASALIGVLQFATGALATPLVGIGSGALPMGVVMAGFSVTALVTFLALARPARTAPIPAAAQA</sequence>
<comment type="subcellular location">
    <subcellularLocation>
        <location evidence="1">Cell membrane</location>
        <topology evidence="1">Multi-pass membrane protein</topology>
    </subcellularLocation>
</comment>
<keyword evidence="8 9" id="KW-0472">Membrane</keyword>
<feature type="transmembrane region" description="Helical" evidence="9">
    <location>
        <begin position="67"/>
        <end position="85"/>
    </location>
</feature>
<feature type="transmembrane region" description="Helical" evidence="9">
    <location>
        <begin position="124"/>
        <end position="142"/>
    </location>
</feature>
<comment type="similarity">
    <text evidence="3">Belongs to the major facilitator superfamily. TCR/Tet family.</text>
</comment>
<dbReference type="PROSITE" id="PS00216">
    <property type="entry name" value="SUGAR_TRANSPORT_1"/>
    <property type="match status" value="1"/>
</dbReference>
<feature type="transmembrane region" description="Helical" evidence="9">
    <location>
        <begin position="239"/>
        <end position="257"/>
    </location>
</feature>
<dbReference type="AlphaFoldDB" id="A0A6N7Z054"/>
<evidence type="ECO:0000259" key="10">
    <source>
        <dbReference type="PROSITE" id="PS50850"/>
    </source>
</evidence>
<accession>A0A6N7Z054</accession>
<comment type="similarity">
    <text evidence="2">Belongs to the major facilitator superfamily. Bcr/CmlA family.</text>
</comment>
<evidence type="ECO:0000256" key="9">
    <source>
        <dbReference type="SAM" id="Phobius"/>
    </source>
</evidence>
<dbReference type="InterPro" id="IPR020846">
    <property type="entry name" value="MFS_dom"/>
</dbReference>
<feature type="domain" description="Major facilitator superfamily (MFS) profile" evidence="10">
    <location>
        <begin position="1"/>
        <end position="382"/>
    </location>
</feature>
<dbReference type="PANTHER" id="PTHR23502:SF132">
    <property type="entry name" value="POLYAMINE TRANSPORTER 2-RELATED"/>
    <property type="match status" value="1"/>
</dbReference>
<feature type="transmembrane region" description="Helical" evidence="9">
    <location>
        <begin position="269"/>
        <end position="290"/>
    </location>
</feature>
<dbReference type="OrthoDB" id="9814303at2"/>
<dbReference type="CDD" id="cd17320">
    <property type="entry name" value="MFS_MdfA_MDR_like"/>
    <property type="match status" value="1"/>
</dbReference>
<dbReference type="InterPro" id="IPR036259">
    <property type="entry name" value="MFS_trans_sf"/>
</dbReference>
<dbReference type="InterPro" id="IPR011701">
    <property type="entry name" value="MFS"/>
</dbReference>
<dbReference type="GO" id="GO:0005886">
    <property type="term" value="C:plasma membrane"/>
    <property type="evidence" value="ECO:0007669"/>
    <property type="project" value="UniProtKB-SubCell"/>
</dbReference>
<evidence type="ECO:0000256" key="8">
    <source>
        <dbReference type="ARBA" id="ARBA00023136"/>
    </source>
</evidence>
<feature type="transmembrane region" description="Helical" evidence="9">
    <location>
        <begin position="328"/>
        <end position="350"/>
    </location>
</feature>
<evidence type="ECO:0000313" key="11">
    <source>
        <dbReference type="EMBL" id="MTD52784.1"/>
    </source>
</evidence>
<dbReference type="RefSeq" id="WP_154755017.1">
    <property type="nucleotide sequence ID" value="NZ_WMBA01000002.1"/>
</dbReference>
<keyword evidence="4" id="KW-0813">Transport</keyword>
<feature type="transmembrane region" description="Helical" evidence="9">
    <location>
        <begin position="296"/>
        <end position="316"/>
    </location>
</feature>
<evidence type="ECO:0000256" key="3">
    <source>
        <dbReference type="ARBA" id="ARBA00007520"/>
    </source>
</evidence>
<organism evidence="11 12">
    <name type="scientific">Amycolatopsis pithecellobii</name>
    <dbReference type="NCBI Taxonomy" id="664692"/>
    <lineage>
        <taxon>Bacteria</taxon>
        <taxon>Bacillati</taxon>
        <taxon>Actinomycetota</taxon>
        <taxon>Actinomycetes</taxon>
        <taxon>Pseudonocardiales</taxon>
        <taxon>Pseudonocardiaceae</taxon>
        <taxon>Amycolatopsis</taxon>
    </lineage>
</organism>
<feature type="transmembrane region" description="Helical" evidence="9">
    <location>
        <begin position="203"/>
        <end position="224"/>
    </location>
</feature>
<dbReference type="PRINTS" id="PR01035">
    <property type="entry name" value="TCRTETA"/>
</dbReference>
<gene>
    <name evidence="11" type="ORF">GKO32_02145</name>
</gene>
<evidence type="ECO:0000256" key="7">
    <source>
        <dbReference type="ARBA" id="ARBA00022989"/>
    </source>
</evidence>
<dbReference type="InterPro" id="IPR004812">
    <property type="entry name" value="Efflux_drug-R_Bcr/CmlA"/>
</dbReference>
<evidence type="ECO:0000256" key="2">
    <source>
        <dbReference type="ARBA" id="ARBA00006236"/>
    </source>
</evidence>
<dbReference type="GO" id="GO:0042910">
    <property type="term" value="F:xenobiotic transmembrane transporter activity"/>
    <property type="evidence" value="ECO:0007669"/>
    <property type="project" value="InterPro"/>
</dbReference>